<feature type="compositionally biased region" description="Polar residues" evidence="6">
    <location>
        <begin position="10"/>
        <end position="27"/>
    </location>
</feature>
<evidence type="ECO:0000256" key="3">
    <source>
        <dbReference type="ARBA" id="ARBA00022801"/>
    </source>
</evidence>
<dbReference type="EMBL" id="JAVFWL010000001">
    <property type="protein sequence ID" value="KAK6731443.1"/>
    <property type="molecule type" value="Genomic_DNA"/>
</dbReference>
<keyword evidence="4" id="KW-0106">Calcium</keyword>
<evidence type="ECO:0000256" key="1">
    <source>
        <dbReference type="ARBA" id="ARBA00001913"/>
    </source>
</evidence>
<dbReference type="PANTHER" id="PTHR13023">
    <property type="entry name" value="APYRASE"/>
    <property type="match status" value="1"/>
</dbReference>
<evidence type="ECO:0000256" key="6">
    <source>
        <dbReference type="SAM" id="MobiDB-lite"/>
    </source>
</evidence>
<keyword evidence="2" id="KW-0479">Metal-binding</keyword>
<comment type="caution">
    <text evidence="7">The sequence shown here is derived from an EMBL/GenBank/DDBJ whole genome shotgun (WGS) entry which is preliminary data.</text>
</comment>
<evidence type="ECO:0000313" key="7">
    <source>
        <dbReference type="EMBL" id="KAK6731443.1"/>
    </source>
</evidence>
<organism evidence="7 8">
    <name type="scientific">Necator americanus</name>
    <name type="common">Human hookworm</name>
    <dbReference type="NCBI Taxonomy" id="51031"/>
    <lineage>
        <taxon>Eukaryota</taxon>
        <taxon>Metazoa</taxon>
        <taxon>Ecdysozoa</taxon>
        <taxon>Nematoda</taxon>
        <taxon>Chromadorea</taxon>
        <taxon>Rhabditida</taxon>
        <taxon>Rhabditina</taxon>
        <taxon>Rhabditomorpha</taxon>
        <taxon>Strongyloidea</taxon>
        <taxon>Ancylostomatidae</taxon>
        <taxon>Bunostominae</taxon>
        <taxon>Necator</taxon>
    </lineage>
</organism>
<evidence type="ECO:0000256" key="5">
    <source>
        <dbReference type="ARBA" id="ARBA00025738"/>
    </source>
</evidence>
<gene>
    <name evidence="7" type="primary">Necator_chrI.g3863</name>
    <name evidence="7" type="ORF">RB195_007734</name>
</gene>
<keyword evidence="3" id="KW-0378">Hydrolase</keyword>
<dbReference type="InterPro" id="IPR009283">
    <property type="entry name" value="Apyrase"/>
</dbReference>
<evidence type="ECO:0000256" key="4">
    <source>
        <dbReference type="ARBA" id="ARBA00022837"/>
    </source>
</evidence>
<dbReference type="Proteomes" id="UP001303046">
    <property type="component" value="Unassembled WGS sequence"/>
</dbReference>
<proteinExistence type="inferred from homology"/>
<reference evidence="7 8" key="1">
    <citation type="submission" date="2023-08" db="EMBL/GenBank/DDBJ databases">
        <title>A Necator americanus chromosomal reference genome.</title>
        <authorList>
            <person name="Ilik V."/>
            <person name="Petrzelkova K.J."/>
            <person name="Pardy F."/>
            <person name="Fuh T."/>
            <person name="Niatou-Singa F.S."/>
            <person name="Gouil Q."/>
            <person name="Baker L."/>
            <person name="Ritchie M.E."/>
            <person name="Jex A.R."/>
            <person name="Gazzola D."/>
            <person name="Li H."/>
            <person name="Toshio Fujiwara R."/>
            <person name="Zhan B."/>
            <person name="Aroian R.V."/>
            <person name="Pafco B."/>
            <person name="Schwarz E.M."/>
        </authorList>
    </citation>
    <scope>NUCLEOTIDE SEQUENCE [LARGE SCALE GENOMIC DNA]</scope>
    <source>
        <strain evidence="7 8">Aroian</strain>
        <tissue evidence="7">Whole animal</tissue>
    </source>
</reference>
<dbReference type="Pfam" id="PF06079">
    <property type="entry name" value="Apyrase"/>
    <property type="match status" value="1"/>
</dbReference>
<protein>
    <recommendedName>
        <fullName evidence="9">Apyrase</fullName>
    </recommendedName>
</protein>
<evidence type="ECO:0008006" key="9">
    <source>
        <dbReference type="Google" id="ProtNLM"/>
    </source>
</evidence>
<dbReference type="Gene3D" id="2.120.10.100">
    <property type="entry name" value="Apyrase"/>
    <property type="match status" value="1"/>
</dbReference>
<comment type="cofactor">
    <cofactor evidence="1">
        <name>Ca(2+)</name>
        <dbReference type="ChEBI" id="CHEBI:29108"/>
    </cofactor>
</comment>
<feature type="region of interest" description="Disordered" evidence="6">
    <location>
        <begin position="1"/>
        <end position="28"/>
    </location>
</feature>
<evidence type="ECO:0000256" key="2">
    <source>
        <dbReference type="ARBA" id="ARBA00022723"/>
    </source>
</evidence>
<accession>A0ABR1BYS0</accession>
<name>A0ABR1BYS0_NECAM</name>
<evidence type="ECO:0000313" key="8">
    <source>
        <dbReference type="Proteomes" id="UP001303046"/>
    </source>
</evidence>
<dbReference type="InterPro" id="IPR036258">
    <property type="entry name" value="Apyrase_sf"/>
</dbReference>
<dbReference type="SUPFAM" id="SSF101887">
    <property type="entry name" value="Apyrase"/>
    <property type="match status" value="1"/>
</dbReference>
<dbReference type="PANTHER" id="PTHR13023:SF3">
    <property type="entry name" value="SOLUBLE CALCIUM-ACTIVATED NUCLEOTIDASE 1"/>
    <property type="match status" value="1"/>
</dbReference>
<comment type="similarity">
    <text evidence="5">Belongs to the apyrase family.</text>
</comment>
<keyword evidence="8" id="KW-1185">Reference proteome</keyword>
<sequence length="259" mass="29438">MFPQGGFEASTDQPQPLQNLLSTTSKSPRSDRSFKLVAIADVKLKREDVCSAVFKEGTLTLSLDKKNVTVKWESDPETIALGQIEKAEGKFSTILTQDNCYIAPYDKSISLPKVNNENWKDFFASARRGAGYGSGYMTFEAVQWSSAKEMWYFLPRKASESAFDKEKDKKKGARVLIYSPDLKSFDAASIRNRENRERSFTAFNFIPNTNDELIAAIKVKENRSSTESFLTVFDVTDRNTVMDDQKFDDNHKFEAIYFV</sequence>